<feature type="transmembrane region" description="Helical" evidence="17">
    <location>
        <begin position="78"/>
        <end position="98"/>
    </location>
</feature>
<keyword evidence="3" id="KW-0808">Transferase</keyword>
<evidence type="ECO:0000256" key="5">
    <source>
        <dbReference type="ARBA" id="ARBA00022960"/>
    </source>
</evidence>
<dbReference type="PANTHER" id="PTHR30474:SF2">
    <property type="entry name" value="PEPTIDOGLYCAN GLYCOSYLTRANSFERASE FTSW-RELATED"/>
    <property type="match status" value="1"/>
</dbReference>
<keyword evidence="8 17" id="KW-0472">Membrane</keyword>
<accession>A0ABW4BE12</accession>
<evidence type="ECO:0000256" key="8">
    <source>
        <dbReference type="ARBA" id="ARBA00023136"/>
    </source>
</evidence>
<feature type="transmembrane region" description="Helical" evidence="17">
    <location>
        <begin position="287"/>
        <end position="308"/>
    </location>
</feature>
<evidence type="ECO:0000256" key="7">
    <source>
        <dbReference type="ARBA" id="ARBA00022989"/>
    </source>
</evidence>
<keyword evidence="5" id="KW-0133">Cell shape</keyword>
<evidence type="ECO:0000256" key="1">
    <source>
        <dbReference type="ARBA" id="ARBA00004141"/>
    </source>
</evidence>
<feature type="transmembrane region" description="Helical" evidence="17">
    <location>
        <begin position="12"/>
        <end position="34"/>
    </location>
</feature>
<dbReference type="PROSITE" id="PS00428">
    <property type="entry name" value="FTSW_RODA_SPOVE"/>
    <property type="match status" value="1"/>
</dbReference>
<keyword evidence="19" id="KW-1185">Reference proteome</keyword>
<dbReference type="EMBL" id="JBHTOA010000023">
    <property type="protein sequence ID" value="MFD1398714.1"/>
    <property type="molecule type" value="Genomic_DNA"/>
</dbReference>
<comment type="subcellular location">
    <subcellularLocation>
        <location evidence="1">Membrane</location>
        <topology evidence="1">Multi-pass membrane protein</topology>
    </subcellularLocation>
</comment>
<dbReference type="EC" id="2.4.99.28" evidence="14"/>
<dbReference type="PANTHER" id="PTHR30474">
    <property type="entry name" value="CELL CYCLE PROTEIN"/>
    <property type="match status" value="1"/>
</dbReference>
<evidence type="ECO:0000256" key="6">
    <source>
        <dbReference type="ARBA" id="ARBA00022984"/>
    </source>
</evidence>
<sequence>MKKLHFLDYYILVPYLVLCAIGVVMVYSASAYWIQTQYHMADYSYMVKQLVFVLLGLLLTCFFYYFKLSMLRHPRVQLVMWVVLFAMLVYLLAFGKSVNGASAWIPLGPIHLQPTEFAKLGIVIYLAYMFTQRQEIMRRPDFSVKQLSKPLILVGVCIMLVVLEPDVGGMAILAGITLVMLAASGISLRYGVTGAGVLAALIAALYWVLANVQLPGWLTKYYQVKRLEAAVHPFAQSKHAGLQVVNSLLAINHGGFWGVGLGNGTQKLGYLPEPQTDFILAVIAEELGLVGVIVVLGLIFFMIMRFFLIGIRTKNTYYSLLAYGIATMMLIQTLFNVGAVSGVLPVTGVTLPFVSYGGSSMLVLAICVGIMLNISASEKQLKERTLTHA</sequence>
<reference evidence="19" key="1">
    <citation type="journal article" date="2019" name="Int. J. Syst. Evol. Microbiol.">
        <title>The Global Catalogue of Microorganisms (GCM) 10K type strain sequencing project: providing services to taxonomists for standard genome sequencing and annotation.</title>
        <authorList>
            <consortium name="The Broad Institute Genomics Platform"/>
            <consortium name="The Broad Institute Genome Sequencing Center for Infectious Disease"/>
            <person name="Wu L."/>
            <person name="Ma J."/>
        </authorList>
    </citation>
    <scope>NUCLEOTIDE SEQUENCE [LARGE SCALE GENOMIC DNA]</scope>
    <source>
        <strain evidence="19">CCM 9110</strain>
    </source>
</reference>
<organism evidence="18 19">
    <name type="scientific">Lacticaseibacillus suilingensis</name>
    <dbReference type="NCBI Taxonomy" id="2799577"/>
    <lineage>
        <taxon>Bacteria</taxon>
        <taxon>Bacillati</taxon>
        <taxon>Bacillota</taxon>
        <taxon>Bacilli</taxon>
        <taxon>Lactobacillales</taxon>
        <taxon>Lactobacillaceae</taxon>
        <taxon>Lacticaseibacillus</taxon>
    </lineage>
</organism>
<comment type="catalytic activity">
    <reaction evidence="15">
        <text>[GlcNAc-(1-&gt;4)-Mur2Ac(oyl-L-Ala-gamma-D-Glu-L-Lys-D-Ala-D-Ala)](n)-di-trans,octa-cis-undecaprenyl diphosphate + beta-D-GlcNAc-(1-&gt;4)-Mur2Ac(oyl-L-Ala-gamma-D-Glu-L-Lys-D-Ala-D-Ala)-di-trans,octa-cis-undecaprenyl diphosphate = [GlcNAc-(1-&gt;4)-Mur2Ac(oyl-L-Ala-gamma-D-Glu-L-Lys-D-Ala-D-Ala)](n+1)-di-trans,octa-cis-undecaprenyl diphosphate + di-trans,octa-cis-undecaprenyl diphosphate + H(+)</text>
        <dbReference type="Rhea" id="RHEA:23708"/>
        <dbReference type="Rhea" id="RHEA-COMP:9602"/>
        <dbReference type="Rhea" id="RHEA-COMP:9603"/>
        <dbReference type="ChEBI" id="CHEBI:15378"/>
        <dbReference type="ChEBI" id="CHEBI:58405"/>
        <dbReference type="ChEBI" id="CHEBI:60033"/>
        <dbReference type="ChEBI" id="CHEBI:78435"/>
        <dbReference type="EC" id="2.4.99.28"/>
    </reaction>
</comment>
<evidence type="ECO:0000256" key="11">
    <source>
        <dbReference type="ARBA" id="ARBA00038053"/>
    </source>
</evidence>
<keyword evidence="6" id="KW-0573">Peptidoglycan synthesis</keyword>
<evidence type="ECO:0000256" key="10">
    <source>
        <dbReference type="ARBA" id="ARBA00033270"/>
    </source>
</evidence>
<keyword evidence="2" id="KW-0328">Glycosyltransferase</keyword>
<evidence type="ECO:0000256" key="16">
    <source>
        <dbReference type="ARBA" id="ARBA00049966"/>
    </source>
</evidence>
<dbReference type="InterPro" id="IPR018365">
    <property type="entry name" value="Cell_cycle_FtsW-rel_CS"/>
</dbReference>
<comment type="similarity">
    <text evidence="11">Belongs to the SEDS family. FtsW subfamily.</text>
</comment>
<evidence type="ECO:0000256" key="2">
    <source>
        <dbReference type="ARBA" id="ARBA00022676"/>
    </source>
</evidence>
<comment type="function">
    <text evidence="16">Peptidoglycan polymerase that is essential for cell division.</text>
</comment>
<evidence type="ECO:0000256" key="4">
    <source>
        <dbReference type="ARBA" id="ARBA00022692"/>
    </source>
</evidence>
<dbReference type="Proteomes" id="UP001597199">
    <property type="component" value="Unassembled WGS sequence"/>
</dbReference>
<evidence type="ECO:0000313" key="18">
    <source>
        <dbReference type="EMBL" id="MFD1398714.1"/>
    </source>
</evidence>
<evidence type="ECO:0000313" key="19">
    <source>
        <dbReference type="Proteomes" id="UP001597199"/>
    </source>
</evidence>
<feature type="transmembrane region" description="Helical" evidence="17">
    <location>
        <begin position="320"/>
        <end position="341"/>
    </location>
</feature>
<keyword evidence="7 17" id="KW-1133">Transmembrane helix</keyword>
<evidence type="ECO:0000256" key="15">
    <source>
        <dbReference type="ARBA" id="ARBA00049902"/>
    </source>
</evidence>
<evidence type="ECO:0000256" key="14">
    <source>
        <dbReference type="ARBA" id="ARBA00044770"/>
    </source>
</evidence>
<protein>
    <recommendedName>
        <fullName evidence="12">Probable peptidoglycan glycosyltransferase FtsW</fullName>
        <ecNumber evidence="14">2.4.99.28</ecNumber>
    </recommendedName>
    <alternativeName>
        <fullName evidence="13">Cell division protein FtsW</fullName>
    </alternativeName>
    <alternativeName>
        <fullName evidence="10">Cell wall polymerase</fullName>
    </alternativeName>
    <alternativeName>
        <fullName evidence="9">Peptidoglycan polymerase</fullName>
    </alternativeName>
</protein>
<gene>
    <name evidence="18" type="ORF">ACFQ41_05285</name>
</gene>
<keyword evidence="4 17" id="KW-0812">Transmembrane</keyword>
<evidence type="ECO:0000256" key="13">
    <source>
        <dbReference type="ARBA" id="ARBA00041418"/>
    </source>
</evidence>
<dbReference type="Pfam" id="PF01098">
    <property type="entry name" value="FTSW_RODA_SPOVE"/>
    <property type="match status" value="1"/>
</dbReference>
<evidence type="ECO:0000256" key="12">
    <source>
        <dbReference type="ARBA" id="ARBA00041185"/>
    </source>
</evidence>
<comment type="caution">
    <text evidence="18">The sequence shown here is derived from an EMBL/GenBank/DDBJ whole genome shotgun (WGS) entry which is preliminary data.</text>
</comment>
<dbReference type="RefSeq" id="WP_204118781.1">
    <property type="nucleotide sequence ID" value="NZ_BOLV01000007.1"/>
</dbReference>
<evidence type="ECO:0000256" key="17">
    <source>
        <dbReference type="SAM" id="Phobius"/>
    </source>
</evidence>
<feature type="transmembrane region" description="Helical" evidence="17">
    <location>
        <begin position="190"/>
        <end position="209"/>
    </location>
</feature>
<evidence type="ECO:0000256" key="9">
    <source>
        <dbReference type="ARBA" id="ARBA00032370"/>
    </source>
</evidence>
<feature type="transmembrane region" description="Helical" evidence="17">
    <location>
        <begin position="353"/>
        <end position="374"/>
    </location>
</feature>
<proteinExistence type="inferred from homology"/>
<feature type="transmembrane region" description="Helical" evidence="17">
    <location>
        <begin position="46"/>
        <end position="66"/>
    </location>
</feature>
<feature type="transmembrane region" description="Helical" evidence="17">
    <location>
        <begin position="110"/>
        <end position="130"/>
    </location>
</feature>
<name>A0ABW4BE12_9LACO</name>
<evidence type="ECO:0000256" key="3">
    <source>
        <dbReference type="ARBA" id="ARBA00022679"/>
    </source>
</evidence>
<dbReference type="InterPro" id="IPR001182">
    <property type="entry name" value="FtsW/RodA"/>
</dbReference>